<proteinExistence type="predicted"/>
<keyword evidence="1" id="KW-1133">Transmembrane helix</keyword>
<organism evidence="2 3">
    <name type="scientific">Fundicoccus ignavus</name>
    <dbReference type="NCBI Taxonomy" id="2664442"/>
    <lineage>
        <taxon>Bacteria</taxon>
        <taxon>Bacillati</taxon>
        <taxon>Bacillota</taxon>
        <taxon>Bacilli</taxon>
        <taxon>Lactobacillales</taxon>
        <taxon>Aerococcaceae</taxon>
        <taxon>Fundicoccus</taxon>
    </lineage>
</organism>
<evidence type="ECO:0000256" key="1">
    <source>
        <dbReference type="SAM" id="Phobius"/>
    </source>
</evidence>
<feature type="transmembrane region" description="Helical" evidence="1">
    <location>
        <begin position="12"/>
        <end position="31"/>
    </location>
</feature>
<feature type="transmembrane region" description="Helical" evidence="1">
    <location>
        <begin position="154"/>
        <end position="172"/>
    </location>
</feature>
<evidence type="ECO:0000313" key="3">
    <source>
        <dbReference type="Proteomes" id="UP000440066"/>
    </source>
</evidence>
<feature type="transmembrane region" description="Helical" evidence="1">
    <location>
        <begin position="250"/>
        <end position="269"/>
    </location>
</feature>
<feature type="transmembrane region" description="Helical" evidence="1">
    <location>
        <begin position="352"/>
        <end position="369"/>
    </location>
</feature>
<protein>
    <recommendedName>
        <fullName evidence="4">O-antigen ligase domain-containing protein</fullName>
    </recommendedName>
</protein>
<evidence type="ECO:0000313" key="2">
    <source>
        <dbReference type="EMBL" id="MRJ46907.1"/>
    </source>
</evidence>
<keyword evidence="1" id="KW-0812">Transmembrane</keyword>
<reference evidence="2 3" key="1">
    <citation type="submission" date="2019-11" db="EMBL/GenBank/DDBJ databases">
        <title>Characterisation of Fundicoccus ignavus gen. nov. sp. nov., a novel genus of the family Aerococcaceae from bulk tank milk.</title>
        <authorList>
            <person name="Siebert A."/>
            <person name="Huptas C."/>
            <person name="Wenning M."/>
            <person name="Scherer S."/>
            <person name="Doll E.V."/>
        </authorList>
    </citation>
    <scope>NUCLEOTIDE SEQUENCE [LARGE SCALE GENOMIC DNA]</scope>
    <source>
        <strain evidence="2 3">DSM 109652</strain>
    </source>
</reference>
<evidence type="ECO:0008006" key="4">
    <source>
        <dbReference type="Google" id="ProtNLM"/>
    </source>
</evidence>
<feature type="transmembrane region" description="Helical" evidence="1">
    <location>
        <begin position="184"/>
        <end position="215"/>
    </location>
</feature>
<feature type="transmembrane region" description="Helical" evidence="1">
    <location>
        <begin position="60"/>
        <end position="81"/>
    </location>
</feature>
<comment type="caution">
    <text evidence="2">The sequence shown here is derived from an EMBL/GenBank/DDBJ whole genome shotgun (WGS) entry which is preliminary data.</text>
</comment>
<feature type="transmembrane region" description="Helical" evidence="1">
    <location>
        <begin position="113"/>
        <end position="134"/>
    </location>
</feature>
<dbReference type="Proteomes" id="UP000440066">
    <property type="component" value="Unassembled WGS sequence"/>
</dbReference>
<dbReference type="EMBL" id="WJQT01000004">
    <property type="protein sequence ID" value="MRJ46907.1"/>
    <property type="molecule type" value="Genomic_DNA"/>
</dbReference>
<feature type="transmembrane region" description="Helical" evidence="1">
    <location>
        <begin position="87"/>
        <end position="106"/>
    </location>
</feature>
<feature type="transmembrane region" description="Helical" evidence="1">
    <location>
        <begin position="37"/>
        <end position="53"/>
    </location>
</feature>
<dbReference type="RefSeq" id="WP_153831988.1">
    <property type="nucleotide sequence ID" value="NZ_WJQT01000004.1"/>
</dbReference>
<name>A0A844C8W7_9LACT</name>
<feature type="transmembrane region" description="Helical" evidence="1">
    <location>
        <begin position="221"/>
        <end position="238"/>
    </location>
</feature>
<gene>
    <name evidence="2" type="ORF">GF867_04890</name>
</gene>
<accession>A0A844C8W7</accession>
<feature type="transmembrane region" description="Helical" evidence="1">
    <location>
        <begin position="319"/>
        <end position="340"/>
    </location>
</feature>
<sequence>MQVKLEKIIDVKIILLGIYFVITYCSVFNLIRTELQLLIFTLLVIVYLDKVKLRSIIGVLLLTGVNILGFIFAQNFNFGFWDPINFVMKYIALFQVFVLYDIFMSLEKENKTLILKLVLFSFIITNLVSIYYNLGDPYAIRYRPANYMFIINFNQYYSLPMLISTILANILFEKRITLLTLITFISSIIVLIIGNLVTGLVLGVLSSFLVFIFWISKSNRFKQVVAVVFTFLMVLFLRSPIANLIRNISTLKFLSPMVSAKLLVAALFLEGGEISSTLITRNELSNYAMESFKANPLFGLPYTEYRFGTISSHADWYDFLAVNGLIGLGSLVIVIIDFIIRIIHKMKTETDFVSFLISLIIFIVLGFLNPNFSVETLLMTFVVSSNMSSIKCEDN</sequence>
<dbReference type="AlphaFoldDB" id="A0A844C8W7"/>
<keyword evidence="1" id="KW-0472">Membrane</keyword>